<dbReference type="InterPro" id="IPR029903">
    <property type="entry name" value="RmlD-like-bd"/>
</dbReference>
<proteinExistence type="predicted"/>
<dbReference type="InterPro" id="IPR036291">
    <property type="entry name" value="NAD(P)-bd_dom_sf"/>
</dbReference>
<name>A0A075HS14_9ARCH</name>
<evidence type="ECO:0000313" key="2">
    <source>
        <dbReference type="EMBL" id="AIF18245.1"/>
    </source>
</evidence>
<dbReference type="Gene3D" id="3.90.25.10">
    <property type="entry name" value="UDP-galactose 4-epimerase, domain 1"/>
    <property type="match status" value="1"/>
</dbReference>
<dbReference type="NCBIfam" id="TIGR01214">
    <property type="entry name" value="rmlD"/>
    <property type="match status" value="1"/>
</dbReference>
<dbReference type="InterPro" id="IPR005913">
    <property type="entry name" value="dTDP_dehydrorham_reduct"/>
</dbReference>
<dbReference type="GO" id="GO:0048269">
    <property type="term" value="C:methionine adenosyltransferase complex"/>
    <property type="evidence" value="ECO:0007669"/>
    <property type="project" value="TreeGrafter"/>
</dbReference>
<dbReference type="Gene3D" id="3.40.50.720">
    <property type="entry name" value="NAD(P)-binding Rossmann-like Domain"/>
    <property type="match status" value="1"/>
</dbReference>
<dbReference type="GO" id="GO:0006556">
    <property type="term" value="P:S-adenosylmethionine biosynthetic process"/>
    <property type="evidence" value="ECO:0007669"/>
    <property type="project" value="TreeGrafter"/>
</dbReference>
<dbReference type="AlphaFoldDB" id="A0A075HS14"/>
<dbReference type="EMBL" id="KF901105">
    <property type="protein sequence ID" value="AIF18245.1"/>
    <property type="molecule type" value="Genomic_DNA"/>
</dbReference>
<accession>A0A075HS14</accession>
<dbReference type="CDD" id="cd05254">
    <property type="entry name" value="dTDP_HR_like_SDR_e"/>
    <property type="match status" value="1"/>
</dbReference>
<dbReference type="PANTHER" id="PTHR10491">
    <property type="entry name" value="DTDP-4-DEHYDRORHAMNOSE REDUCTASE"/>
    <property type="match status" value="1"/>
</dbReference>
<feature type="domain" description="RmlD-like substrate binding" evidence="1">
    <location>
        <begin position="5"/>
        <end position="292"/>
    </location>
</feature>
<dbReference type="GO" id="GO:0008831">
    <property type="term" value="F:dTDP-4-dehydrorhamnose reductase activity"/>
    <property type="evidence" value="ECO:0007669"/>
    <property type="project" value="UniProtKB-EC"/>
</dbReference>
<dbReference type="Pfam" id="PF04321">
    <property type="entry name" value="RmlD_sub_bind"/>
    <property type="match status" value="1"/>
</dbReference>
<reference evidence="2" key="1">
    <citation type="journal article" date="2014" name="Genome Biol. Evol.">
        <title>Pangenome evidence for extensive interdomain horizontal transfer affecting lineage core and shell genes in uncultured planktonic thaumarchaeota and euryarchaeota.</title>
        <authorList>
            <person name="Deschamps P."/>
            <person name="Zivanovic Y."/>
            <person name="Moreira D."/>
            <person name="Rodriguez-Valera F."/>
            <person name="Lopez-Garcia P."/>
        </authorList>
    </citation>
    <scope>NUCLEOTIDE SEQUENCE</scope>
</reference>
<evidence type="ECO:0000259" key="1">
    <source>
        <dbReference type="Pfam" id="PF04321"/>
    </source>
</evidence>
<sequence>MVKLKFLVTGSAGLIGRQVVKDLSDTHEVFSCYDKSKPEYGNAVKMDLLNHEMISNVLLETEPDVVIHLGAMTGVDLCEKEESMASDINTKATQIIAQQCSILNTFLVYVSTDYVFDGNLGMYYEDSTPNPLSVYGKSKLEGEKVIQTFSSDWCIVRTSTPFGLHPTKKSFPIWVVENLQKQKQIDVLTDQFTSPTYVPSLSRMLIEISERHLTGIIHVAGASKISRYEMAKLISDKLGLDGKLLREISINDIKWEASRPKDSSLNVSKAISILNQKLQKIDYDVNLFIDEIKNNIILFRA</sequence>
<gene>
    <name evidence="2" type="primary">rfbD</name>
</gene>
<dbReference type="PANTHER" id="PTHR10491:SF4">
    <property type="entry name" value="METHIONINE ADENOSYLTRANSFERASE 2 SUBUNIT BETA"/>
    <property type="match status" value="1"/>
</dbReference>
<dbReference type="GO" id="GO:0048270">
    <property type="term" value="F:methionine adenosyltransferase regulator activity"/>
    <property type="evidence" value="ECO:0007669"/>
    <property type="project" value="TreeGrafter"/>
</dbReference>
<protein>
    <submittedName>
        <fullName evidence="2">dTDP-4-dehydrorhamnose reductase (RfbD)</fullName>
        <ecNumber evidence="2">1.1.1.133</ecNumber>
    </submittedName>
</protein>
<dbReference type="SUPFAM" id="SSF51735">
    <property type="entry name" value="NAD(P)-binding Rossmann-fold domains"/>
    <property type="match status" value="1"/>
</dbReference>
<dbReference type="EC" id="1.1.1.133" evidence="2"/>
<organism evidence="2">
    <name type="scientific">uncultured marine thaumarchaeote KM3_82_C03</name>
    <dbReference type="NCBI Taxonomy" id="1456303"/>
    <lineage>
        <taxon>Archaea</taxon>
        <taxon>Nitrososphaerota</taxon>
        <taxon>environmental samples</taxon>
    </lineage>
</organism>
<keyword evidence="2" id="KW-0560">Oxidoreductase</keyword>